<evidence type="ECO:0000313" key="2">
    <source>
        <dbReference type="Proteomes" id="UP000095085"/>
    </source>
</evidence>
<protein>
    <submittedName>
        <fullName evidence="1">Uncharacterized protein</fullName>
    </submittedName>
</protein>
<organism evidence="1 2">
    <name type="scientific">Hyphopichia burtonii NRRL Y-1933</name>
    <dbReference type="NCBI Taxonomy" id="984485"/>
    <lineage>
        <taxon>Eukaryota</taxon>
        <taxon>Fungi</taxon>
        <taxon>Dikarya</taxon>
        <taxon>Ascomycota</taxon>
        <taxon>Saccharomycotina</taxon>
        <taxon>Pichiomycetes</taxon>
        <taxon>Debaryomycetaceae</taxon>
        <taxon>Hyphopichia</taxon>
    </lineage>
</organism>
<name>A0A1E4RNK6_9ASCO</name>
<evidence type="ECO:0000313" key="1">
    <source>
        <dbReference type="EMBL" id="ODV68847.1"/>
    </source>
</evidence>
<proteinExistence type="predicted"/>
<dbReference type="RefSeq" id="XP_020077914.1">
    <property type="nucleotide sequence ID" value="XM_020223468.1"/>
</dbReference>
<gene>
    <name evidence="1" type="ORF">HYPBUDRAFT_4921</name>
</gene>
<dbReference type="AlphaFoldDB" id="A0A1E4RNK6"/>
<dbReference type="STRING" id="984485.A0A1E4RNK6"/>
<accession>A0A1E4RNK6</accession>
<feature type="non-terminal residue" evidence="1">
    <location>
        <position position="101"/>
    </location>
</feature>
<dbReference type="Proteomes" id="UP000095085">
    <property type="component" value="Unassembled WGS sequence"/>
</dbReference>
<sequence>MSISHTSFLTLENFEGFENAEKYASFVPKLEAYRKKLEDAILPEYSIELPGDIDELKTKQFNPLKYIYEKNLLSEAEFNITDTPASELVPKLAKGELTAVE</sequence>
<reference evidence="2" key="1">
    <citation type="submission" date="2016-05" db="EMBL/GenBank/DDBJ databases">
        <title>Comparative genomics of biotechnologically important yeasts.</title>
        <authorList>
            <consortium name="DOE Joint Genome Institute"/>
            <person name="Riley R."/>
            <person name="Haridas S."/>
            <person name="Wolfe K.H."/>
            <person name="Lopes M.R."/>
            <person name="Hittinger C.T."/>
            <person name="Goker M."/>
            <person name="Salamov A."/>
            <person name="Wisecaver J."/>
            <person name="Long T.M."/>
            <person name="Aerts A.L."/>
            <person name="Barry K."/>
            <person name="Choi C."/>
            <person name="Clum A."/>
            <person name="Coughlan A.Y."/>
            <person name="Deshpande S."/>
            <person name="Douglass A.P."/>
            <person name="Hanson S.J."/>
            <person name="Klenk H.-P."/>
            <person name="Labutti K."/>
            <person name="Lapidus A."/>
            <person name="Lindquist E."/>
            <person name="Lipzen A."/>
            <person name="Meier-Kolthoff J.P."/>
            <person name="Ohm R.A."/>
            <person name="Otillar R.P."/>
            <person name="Pangilinan J."/>
            <person name="Peng Y."/>
            <person name="Rokas A."/>
            <person name="Rosa C.A."/>
            <person name="Scheuner C."/>
            <person name="Sibirny A.A."/>
            <person name="Slot J.C."/>
            <person name="Stielow J.B."/>
            <person name="Sun H."/>
            <person name="Kurtzman C.P."/>
            <person name="Blackwell M."/>
            <person name="Grigoriev I.V."/>
            <person name="Jeffries T.W."/>
        </authorList>
    </citation>
    <scope>NUCLEOTIDE SEQUENCE [LARGE SCALE GENOMIC DNA]</scope>
    <source>
        <strain evidence="2">NRRL Y-1933</strain>
    </source>
</reference>
<keyword evidence="2" id="KW-1185">Reference proteome</keyword>
<dbReference type="GeneID" id="30998017"/>
<dbReference type="EMBL" id="KV454539">
    <property type="protein sequence ID" value="ODV68847.1"/>
    <property type="molecule type" value="Genomic_DNA"/>
</dbReference>